<reference evidence="2 5" key="2">
    <citation type="submission" date="2024-06" db="EMBL/GenBank/DDBJ databases">
        <title>Genomic Encyclopedia of Type Strains, Phase IV (KMG-IV): sequencing the most valuable type-strain genomes for metagenomic binning, comparative biology and taxonomic classification.</title>
        <authorList>
            <person name="Goeker M."/>
        </authorList>
    </citation>
    <scope>NUCLEOTIDE SEQUENCE [LARGE SCALE GENOMIC DNA]</scope>
    <source>
        <strain evidence="2 5">D-501</strain>
    </source>
</reference>
<reference evidence="3 4" key="1">
    <citation type="submission" date="2019-02" db="EMBL/GenBank/DDBJ databases">
        <title>Complete Genome Sequence and Methylome Analysis of Sphaerotilus natans subsp. sulfidivorans D-507.</title>
        <authorList>
            <person name="Fomenkov A."/>
            <person name="Gridneva E."/>
            <person name="Smolyakov D."/>
            <person name="Dubinina G."/>
            <person name="Vincze T."/>
            <person name="Grabovich M."/>
            <person name="Roberts R.J."/>
        </authorList>
    </citation>
    <scope>NUCLEOTIDE SEQUENCE [LARGE SCALE GENOMIC DNA]</scope>
    <source>
        <strain evidence="3 4">D-507</strain>
    </source>
</reference>
<name>A0A5C1PXP1_9BURK</name>
<evidence type="ECO:0000256" key="1">
    <source>
        <dbReference type="SAM" id="SignalP"/>
    </source>
</evidence>
<gene>
    <name evidence="2" type="ORF">ABIC99_002740</name>
    <name evidence="3" type="ORF">EWH46_04020</name>
</gene>
<protein>
    <submittedName>
        <fullName evidence="3">Uncharacterized protein</fullName>
    </submittedName>
</protein>
<proteinExistence type="predicted"/>
<dbReference type="KEGG" id="snn:EWH46_04020"/>
<sequence>MSLSSVRGLIAIVLFGAIALSVHAAGTAAWAGPATCRHEMPSGWTGRIIKWEGGCRDGRAQGLGVMRGYVAESRTAVWVFYGEVRQGRMTIGVIERPGQGVIAGEFREGQVVSTDDRETHVRAFQVAADAARQASERFEQQGNVSSARHYAERAHHWSEFMD</sequence>
<organism evidence="3 4">
    <name type="scientific">Sphaerotilus sulfidivorans</name>
    <dbReference type="NCBI Taxonomy" id="639200"/>
    <lineage>
        <taxon>Bacteria</taxon>
        <taxon>Pseudomonadati</taxon>
        <taxon>Pseudomonadota</taxon>
        <taxon>Betaproteobacteria</taxon>
        <taxon>Burkholderiales</taxon>
        <taxon>Sphaerotilaceae</taxon>
        <taxon>Sphaerotilus</taxon>
    </lineage>
</organism>
<evidence type="ECO:0000313" key="5">
    <source>
        <dbReference type="Proteomes" id="UP001549111"/>
    </source>
</evidence>
<dbReference type="RefSeq" id="WP_149502774.1">
    <property type="nucleotide sequence ID" value="NZ_CP035708.1"/>
</dbReference>
<keyword evidence="1" id="KW-0732">Signal</keyword>
<dbReference type="Proteomes" id="UP000323522">
    <property type="component" value="Chromosome"/>
</dbReference>
<feature type="signal peptide" evidence="1">
    <location>
        <begin position="1"/>
        <end position="24"/>
    </location>
</feature>
<dbReference type="EMBL" id="JBEPLS010000010">
    <property type="protein sequence ID" value="MET3604916.1"/>
    <property type="molecule type" value="Genomic_DNA"/>
</dbReference>
<evidence type="ECO:0000313" key="2">
    <source>
        <dbReference type="EMBL" id="MET3604916.1"/>
    </source>
</evidence>
<evidence type="ECO:0000313" key="4">
    <source>
        <dbReference type="Proteomes" id="UP000323522"/>
    </source>
</evidence>
<dbReference type="Proteomes" id="UP001549111">
    <property type="component" value="Unassembled WGS sequence"/>
</dbReference>
<feature type="chain" id="PRO_5044618710" evidence="1">
    <location>
        <begin position="25"/>
        <end position="162"/>
    </location>
</feature>
<keyword evidence="5" id="KW-1185">Reference proteome</keyword>
<dbReference type="EMBL" id="CP035708">
    <property type="protein sequence ID" value="QEN00028.1"/>
    <property type="molecule type" value="Genomic_DNA"/>
</dbReference>
<evidence type="ECO:0000313" key="3">
    <source>
        <dbReference type="EMBL" id="QEN00028.1"/>
    </source>
</evidence>
<accession>A0A5C1PXP1</accession>
<dbReference type="AlphaFoldDB" id="A0A5C1PXP1"/>